<evidence type="ECO:0000256" key="2">
    <source>
        <dbReference type="ARBA" id="ARBA00022692"/>
    </source>
</evidence>
<evidence type="ECO:0000256" key="5">
    <source>
        <dbReference type="SAM" id="Phobius"/>
    </source>
</evidence>
<sequence length="138" mass="15463">MTGYQIFWPLLAHVALVYGLYALLGLRRAKMIRAGSIAKSDYRENRDEPAESLVVKNCLANQFELPVLFYACCILLYVTEADNIVALGLAWAFVALRYAHAAIQVTSNDLRCRSPIFAAGYLVLAAMWVWLAAWMAMN</sequence>
<proteinExistence type="predicted"/>
<evidence type="ECO:0000256" key="3">
    <source>
        <dbReference type="ARBA" id="ARBA00022989"/>
    </source>
</evidence>
<protein>
    <recommendedName>
        <fullName evidence="7">MAPEG family protein</fullName>
    </recommendedName>
</protein>
<dbReference type="SUPFAM" id="SSF161084">
    <property type="entry name" value="MAPEG domain-like"/>
    <property type="match status" value="1"/>
</dbReference>
<keyword evidence="4 5" id="KW-0472">Membrane</keyword>
<evidence type="ECO:0000256" key="1">
    <source>
        <dbReference type="ARBA" id="ARBA00004370"/>
    </source>
</evidence>
<feature type="transmembrane region" description="Helical" evidence="5">
    <location>
        <begin position="115"/>
        <end position="137"/>
    </location>
</feature>
<dbReference type="GO" id="GO:0016020">
    <property type="term" value="C:membrane"/>
    <property type="evidence" value="ECO:0007669"/>
    <property type="project" value="UniProtKB-SubCell"/>
</dbReference>
<name>A0A154IFN1_RHILE</name>
<evidence type="ECO:0008006" key="7">
    <source>
        <dbReference type="Google" id="ProtNLM"/>
    </source>
</evidence>
<dbReference type="InterPro" id="IPR023352">
    <property type="entry name" value="MAPEG-like_dom_sf"/>
</dbReference>
<comment type="caution">
    <text evidence="6">The sequence shown here is derived from an EMBL/GenBank/DDBJ whole genome shotgun (WGS) entry which is preliminary data.</text>
</comment>
<dbReference type="Gene3D" id="1.20.120.550">
    <property type="entry name" value="Membrane associated eicosanoid/glutathione metabolism-like domain"/>
    <property type="match status" value="1"/>
</dbReference>
<organism evidence="6">
    <name type="scientific">Rhizobium leguminosarum</name>
    <dbReference type="NCBI Taxonomy" id="384"/>
    <lineage>
        <taxon>Bacteria</taxon>
        <taxon>Pseudomonadati</taxon>
        <taxon>Pseudomonadota</taxon>
        <taxon>Alphaproteobacteria</taxon>
        <taxon>Hyphomicrobiales</taxon>
        <taxon>Rhizobiaceae</taxon>
        <taxon>Rhizobium/Agrobacterium group</taxon>
        <taxon>Rhizobium</taxon>
    </lineage>
</organism>
<dbReference type="EMBL" id="LVYU01000110">
    <property type="protein sequence ID" value="KZA98917.1"/>
    <property type="molecule type" value="Genomic_DNA"/>
</dbReference>
<feature type="transmembrane region" description="Helical" evidence="5">
    <location>
        <begin position="6"/>
        <end position="26"/>
    </location>
</feature>
<dbReference type="AlphaFoldDB" id="A0A154IFN1"/>
<dbReference type="InterPro" id="IPR001129">
    <property type="entry name" value="Membr-assoc_MAPEG"/>
</dbReference>
<evidence type="ECO:0000313" key="6">
    <source>
        <dbReference type="EMBL" id="KZA98917.1"/>
    </source>
</evidence>
<dbReference type="Pfam" id="PF01124">
    <property type="entry name" value="MAPEG"/>
    <property type="match status" value="1"/>
</dbReference>
<keyword evidence="2 5" id="KW-0812">Transmembrane</keyword>
<accession>A0A154IFN1</accession>
<evidence type="ECO:0000256" key="4">
    <source>
        <dbReference type="ARBA" id="ARBA00023136"/>
    </source>
</evidence>
<keyword evidence="3 5" id="KW-1133">Transmembrane helix</keyword>
<dbReference type="RefSeq" id="WP_062943483.1">
    <property type="nucleotide sequence ID" value="NZ_CP171844.1"/>
</dbReference>
<reference evidence="6" key="1">
    <citation type="submission" date="2016-03" db="EMBL/GenBank/DDBJ databases">
        <title>Microsymbionts genomes from the relict species Vavilovia formosa.</title>
        <authorList>
            <person name="Chirak E."/>
            <person name="Kimeklis A."/>
            <person name="Kopat V."/>
            <person name="Andronov E."/>
        </authorList>
    </citation>
    <scope>NUCLEOTIDE SEQUENCE [LARGE SCALE GENOMIC DNA]</scope>
    <source>
        <strain evidence="6">Vaf12</strain>
    </source>
</reference>
<gene>
    <name evidence="6" type="ORF">A4A59_25530</name>
</gene>
<comment type="subcellular location">
    <subcellularLocation>
        <location evidence="1">Membrane</location>
    </subcellularLocation>
</comment>